<gene>
    <name evidence="1" type="ORF">EV182_005029</name>
</gene>
<reference evidence="1" key="1">
    <citation type="submission" date="2022-06" db="EMBL/GenBank/DDBJ databases">
        <title>Phylogenomic reconstructions and comparative analyses of Kickxellomycotina fungi.</title>
        <authorList>
            <person name="Reynolds N.K."/>
            <person name="Stajich J.E."/>
            <person name="Barry K."/>
            <person name="Grigoriev I.V."/>
            <person name="Crous P."/>
            <person name="Smith M.E."/>
        </authorList>
    </citation>
    <scope>NUCLEOTIDE SEQUENCE</scope>
    <source>
        <strain evidence="1">RSA 2271</strain>
    </source>
</reference>
<name>A0ACC1HRW3_9FUNG</name>
<proteinExistence type="predicted"/>
<accession>A0ACC1HRW3</accession>
<protein>
    <submittedName>
        <fullName evidence="1">Uncharacterized protein</fullName>
    </submittedName>
</protein>
<evidence type="ECO:0000313" key="2">
    <source>
        <dbReference type="Proteomes" id="UP001145114"/>
    </source>
</evidence>
<keyword evidence="2" id="KW-1185">Reference proteome</keyword>
<sequence length="459" mass="51952">LKYMLQATGLFVIVLVVFLLGFFQTFWLLSKRYAPAEYNEMSEIGGLMLRIFFGNNYIGFETAENFGPLSGRIIMLLYISISVLVLYNILIGVINQAYARILDNAQQEFRFAMMLRVLEYVTAHTTYPFIPPFNLVQYSMLTPLRHNIPLRTFVLVRSIVLVLLYSPHLVVYSAIRRISSCYAPAKDGFQGHENSLLGTAGDVDLARHEVEYDGESTVSSSGAESSDYDGYNDQGYETTLTPSTRAVSQMDLELDQQRQQQQQQQQPQTQMQPRMHTRRGGKQRIPIVTESYHQPAPRLVAGPNHRLVAAPSTWLMRHENEGAQHKNDEYLETWSPLRYSEVVKLKDKKRMPAQEKEQQQQQQQPRPSPQSPLLLRKSVGSSTTVNSDKSCEDYVDASDAVYTGNDAAALNVIRDQLSTLESQQQQLATEYRELNCKLDTLISFIISGTAGNNGGDTQQ</sequence>
<dbReference type="Proteomes" id="UP001145114">
    <property type="component" value="Unassembled WGS sequence"/>
</dbReference>
<dbReference type="EMBL" id="JAMZIH010001680">
    <property type="protein sequence ID" value="KAJ1677982.1"/>
    <property type="molecule type" value="Genomic_DNA"/>
</dbReference>
<organism evidence="1 2">
    <name type="scientific">Spiromyces aspiralis</name>
    <dbReference type="NCBI Taxonomy" id="68401"/>
    <lineage>
        <taxon>Eukaryota</taxon>
        <taxon>Fungi</taxon>
        <taxon>Fungi incertae sedis</taxon>
        <taxon>Zoopagomycota</taxon>
        <taxon>Kickxellomycotina</taxon>
        <taxon>Kickxellomycetes</taxon>
        <taxon>Kickxellales</taxon>
        <taxon>Kickxellaceae</taxon>
        <taxon>Spiromyces</taxon>
    </lineage>
</organism>
<feature type="non-terminal residue" evidence="1">
    <location>
        <position position="1"/>
    </location>
</feature>
<comment type="caution">
    <text evidence="1">The sequence shown here is derived from an EMBL/GenBank/DDBJ whole genome shotgun (WGS) entry which is preliminary data.</text>
</comment>
<evidence type="ECO:0000313" key="1">
    <source>
        <dbReference type="EMBL" id="KAJ1677982.1"/>
    </source>
</evidence>